<feature type="region of interest" description="Disordered" evidence="6">
    <location>
        <begin position="76"/>
        <end position="96"/>
    </location>
</feature>
<reference evidence="7 8" key="1">
    <citation type="submission" date="2016-10" db="EMBL/GenBank/DDBJ databases">
        <authorList>
            <person name="Varghese N."/>
            <person name="Submissions S."/>
        </authorList>
    </citation>
    <scope>NUCLEOTIDE SEQUENCE [LARGE SCALE GENOMIC DNA]</scope>
    <source>
        <strain evidence="7 8">DSM 18839</strain>
    </source>
</reference>
<gene>
    <name evidence="7" type="ORF">SAMN05660686_03400</name>
</gene>
<dbReference type="InterPro" id="IPR029062">
    <property type="entry name" value="Class_I_gatase-like"/>
</dbReference>
<dbReference type="SUPFAM" id="SSF52317">
    <property type="entry name" value="Class I glutamine amidotransferase-like"/>
    <property type="match status" value="1"/>
</dbReference>
<organism evidence="7 8">
    <name type="scientific">Thalassobaculum litoreum DSM 18839</name>
    <dbReference type="NCBI Taxonomy" id="1123362"/>
    <lineage>
        <taxon>Bacteria</taxon>
        <taxon>Pseudomonadati</taxon>
        <taxon>Pseudomonadota</taxon>
        <taxon>Alphaproteobacteria</taxon>
        <taxon>Rhodospirillales</taxon>
        <taxon>Thalassobaculaceae</taxon>
        <taxon>Thalassobaculum</taxon>
    </lineage>
</organism>
<accession>A0A8G2BMG1</accession>
<evidence type="ECO:0000256" key="1">
    <source>
        <dbReference type="ARBA" id="ARBA00011083"/>
    </source>
</evidence>
<comment type="similarity">
    <text evidence="1">Belongs to the peptidase C26 family.</text>
</comment>
<evidence type="ECO:0000256" key="3">
    <source>
        <dbReference type="ARBA" id="ARBA00055068"/>
    </source>
</evidence>
<sequence>MSRRTSSGRLPLVGVTACRIMGEHNASHRVGEKYVTAMSEVAGVCPVIIPALPGGVEIDSLLDRLDGVFLTGSPSNVEPARYDGGDSATPDEHDPARDGVTLDLARAAVARGIPLLGVCRGAQELNVAFGGTLHQEIHTKTGGLDHRMRRDVPYDWKYRPAHSLELVAGGRLAAIAGPGPHLVNSLHGQAIERLGPRVVAEGRAPDGVVEAISIADAPAFALAVQWHPEWPRPVEGINRAIFEAFGKAARAAAKDARTGVDVAAE</sequence>
<evidence type="ECO:0000313" key="7">
    <source>
        <dbReference type="EMBL" id="SDG10845.1"/>
    </source>
</evidence>
<dbReference type="PANTHER" id="PTHR43235">
    <property type="entry name" value="GLUTAMINE AMIDOTRANSFERASE PB2B2.05-RELATED"/>
    <property type="match status" value="1"/>
</dbReference>
<proteinExistence type="inferred from homology"/>
<dbReference type="EC" id="3.5.1.94" evidence="5"/>
<dbReference type="GO" id="GO:0005829">
    <property type="term" value="C:cytosol"/>
    <property type="evidence" value="ECO:0007669"/>
    <property type="project" value="TreeGrafter"/>
</dbReference>
<dbReference type="GO" id="GO:0033969">
    <property type="term" value="F:gamma-glutamyl-gamma-aminobutyrate hydrolase activity"/>
    <property type="evidence" value="ECO:0007669"/>
    <property type="project" value="UniProtKB-EC"/>
</dbReference>
<evidence type="ECO:0000256" key="6">
    <source>
        <dbReference type="SAM" id="MobiDB-lite"/>
    </source>
</evidence>
<dbReference type="Proteomes" id="UP000198615">
    <property type="component" value="Unassembled WGS sequence"/>
</dbReference>
<dbReference type="CDD" id="cd01745">
    <property type="entry name" value="GATase1_2"/>
    <property type="match status" value="1"/>
</dbReference>
<evidence type="ECO:0000256" key="5">
    <source>
        <dbReference type="ARBA" id="ARBA00066788"/>
    </source>
</evidence>
<dbReference type="Gene3D" id="3.40.50.880">
    <property type="match status" value="1"/>
</dbReference>
<dbReference type="PANTHER" id="PTHR43235:SF1">
    <property type="entry name" value="GLUTAMINE AMIDOTRANSFERASE PB2B2.05-RELATED"/>
    <property type="match status" value="1"/>
</dbReference>
<protein>
    <recommendedName>
        <fullName evidence="5">gamma-glutamyl-gamma-aminobutyrate hydrolase</fullName>
        <ecNumber evidence="5">3.5.1.94</ecNumber>
    </recommendedName>
</protein>
<keyword evidence="7" id="KW-0378">Hydrolase</keyword>
<comment type="pathway">
    <text evidence="4">Amine and polyamine degradation; putrescine degradation; 4-aminobutanoate from putrescine: step 4/4.</text>
</comment>
<dbReference type="GO" id="GO:0006598">
    <property type="term" value="P:polyamine catabolic process"/>
    <property type="evidence" value="ECO:0007669"/>
    <property type="project" value="TreeGrafter"/>
</dbReference>
<dbReference type="InterPro" id="IPR011697">
    <property type="entry name" value="Peptidase_C26"/>
</dbReference>
<comment type="function">
    <text evidence="3">Involved in the breakdown of putrescine via hydrolysis of the gamma-glutamyl linkage of gamma-glutamyl-gamma-aminobutyrate.</text>
</comment>
<evidence type="ECO:0000256" key="2">
    <source>
        <dbReference type="ARBA" id="ARBA00052718"/>
    </source>
</evidence>
<evidence type="ECO:0000256" key="4">
    <source>
        <dbReference type="ARBA" id="ARBA00060634"/>
    </source>
</evidence>
<name>A0A8G2BMG1_9PROT</name>
<dbReference type="Pfam" id="PF07722">
    <property type="entry name" value="Peptidase_C26"/>
    <property type="match status" value="1"/>
</dbReference>
<dbReference type="InterPro" id="IPR044668">
    <property type="entry name" value="PuuD-like"/>
</dbReference>
<comment type="caution">
    <text evidence="7">The sequence shown here is derived from an EMBL/GenBank/DDBJ whole genome shotgun (WGS) entry which is preliminary data.</text>
</comment>
<feature type="compositionally biased region" description="Basic and acidic residues" evidence="6">
    <location>
        <begin position="80"/>
        <end position="96"/>
    </location>
</feature>
<dbReference type="FunFam" id="3.40.50.880:FF:000030">
    <property type="entry name" value="Gamma-glutamyl-gamma-aminobutyrate hydrolase PuuD"/>
    <property type="match status" value="1"/>
</dbReference>
<dbReference type="PROSITE" id="PS51273">
    <property type="entry name" value="GATASE_TYPE_1"/>
    <property type="match status" value="1"/>
</dbReference>
<dbReference type="RefSeq" id="WP_028796049.1">
    <property type="nucleotide sequence ID" value="NZ_FNBW01000010.1"/>
</dbReference>
<comment type="catalytic activity">
    <reaction evidence="2">
        <text>4-(gamma-L-glutamylamino)butanoate + H2O = 4-aminobutanoate + L-glutamate</text>
        <dbReference type="Rhea" id="RHEA:19737"/>
        <dbReference type="ChEBI" id="CHEBI:15377"/>
        <dbReference type="ChEBI" id="CHEBI:29985"/>
        <dbReference type="ChEBI" id="CHEBI:58800"/>
        <dbReference type="ChEBI" id="CHEBI:59888"/>
        <dbReference type="EC" id="3.5.1.94"/>
    </reaction>
</comment>
<dbReference type="AlphaFoldDB" id="A0A8G2BMG1"/>
<evidence type="ECO:0000313" key="8">
    <source>
        <dbReference type="Proteomes" id="UP000198615"/>
    </source>
</evidence>
<dbReference type="EMBL" id="FNBW01000010">
    <property type="protein sequence ID" value="SDG10845.1"/>
    <property type="molecule type" value="Genomic_DNA"/>
</dbReference>
<keyword evidence="8" id="KW-1185">Reference proteome</keyword>